<organism evidence="1 2">
    <name type="scientific">Alistipes onderdonkii</name>
    <dbReference type="NCBI Taxonomy" id="328813"/>
    <lineage>
        <taxon>Bacteria</taxon>
        <taxon>Pseudomonadati</taxon>
        <taxon>Bacteroidota</taxon>
        <taxon>Bacteroidia</taxon>
        <taxon>Bacteroidales</taxon>
        <taxon>Rikenellaceae</taxon>
        <taxon>Alistipes</taxon>
    </lineage>
</organism>
<reference evidence="2" key="1">
    <citation type="submission" date="2017-04" db="EMBL/GenBank/DDBJ databases">
        <title>Function of individual gut microbiota members based on whole genome sequencing of pure cultures obtained from chicken caecum.</title>
        <authorList>
            <person name="Medvecky M."/>
            <person name="Cejkova D."/>
            <person name="Polansky O."/>
            <person name="Karasova D."/>
            <person name="Kubasova T."/>
            <person name="Cizek A."/>
            <person name="Rychlik I."/>
        </authorList>
    </citation>
    <scope>NUCLEOTIDE SEQUENCE [LARGE SCALE GENOMIC DNA]</scope>
    <source>
        <strain evidence="2">An90</strain>
    </source>
</reference>
<protein>
    <submittedName>
        <fullName evidence="1">Uncharacterized protein</fullName>
    </submittedName>
</protein>
<dbReference type="Proteomes" id="UP000195772">
    <property type="component" value="Unassembled WGS sequence"/>
</dbReference>
<dbReference type="AlphaFoldDB" id="A0A1Y3QYN5"/>
<proteinExistence type="predicted"/>
<evidence type="ECO:0000313" key="2">
    <source>
        <dbReference type="Proteomes" id="UP000195772"/>
    </source>
</evidence>
<dbReference type="GeneID" id="92756589"/>
<gene>
    <name evidence="1" type="ORF">B5G41_00220</name>
</gene>
<dbReference type="RefSeq" id="WP_015546437.1">
    <property type="nucleotide sequence ID" value="NZ_JADMTG010000003.1"/>
</dbReference>
<evidence type="ECO:0000313" key="1">
    <source>
        <dbReference type="EMBL" id="OUN04772.1"/>
    </source>
</evidence>
<dbReference type="EMBL" id="NFHB01000001">
    <property type="protein sequence ID" value="OUN04772.1"/>
    <property type="molecule type" value="Genomic_DNA"/>
</dbReference>
<accession>A0A1Y3QYN5</accession>
<dbReference type="OrthoDB" id="1073367at2"/>
<comment type="caution">
    <text evidence="1">The sequence shown here is derived from an EMBL/GenBank/DDBJ whole genome shotgun (WGS) entry which is preliminary data.</text>
</comment>
<sequence>MRRKFKLKVSYTFNGCFTLRAASGKEAARLVSEQCGTVLSAIQTTLGEESEVDWHFDKHPRLAIREVIALPETLDGEKLPRVQVFHPGQRVFRSDPDYEMSGCCVVCSGNDDKETPSDKDLILICCSDSETEVYPCELRPISDNH</sequence>
<name>A0A1Y3QYN5_9BACT</name>